<feature type="transmembrane region" description="Helical" evidence="13">
    <location>
        <begin position="273"/>
        <end position="291"/>
    </location>
</feature>
<dbReference type="Gene3D" id="3.40.1110.10">
    <property type="entry name" value="Calcium-transporting ATPase, cytoplasmic domain N"/>
    <property type="match status" value="1"/>
</dbReference>
<evidence type="ECO:0000256" key="4">
    <source>
        <dbReference type="ARBA" id="ARBA00022475"/>
    </source>
</evidence>
<dbReference type="Pfam" id="PF00122">
    <property type="entry name" value="E1-E2_ATPase"/>
    <property type="match status" value="1"/>
</dbReference>
<feature type="transmembrane region" description="Helical" evidence="13">
    <location>
        <begin position="770"/>
        <end position="790"/>
    </location>
</feature>
<evidence type="ECO:0000256" key="13">
    <source>
        <dbReference type="SAM" id="Phobius"/>
    </source>
</evidence>
<dbReference type="Gene3D" id="3.40.50.1000">
    <property type="entry name" value="HAD superfamily/HAD-like"/>
    <property type="match status" value="1"/>
</dbReference>
<keyword evidence="12 13" id="KW-0472">Membrane</keyword>
<keyword evidence="11" id="KW-0406">Ion transport</keyword>
<dbReference type="PANTHER" id="PTHR43520">
    <property type="entry name" value="ATP7, ISOFORM B"/>
    <property type="match status" value="1"/>
</dbReference>
<keyword evidence="8" id="KW-0460">Magnesium</keyword>
<feature type="transmembrane region" description="Helical" evidence="13">
    <location>
        <begin position="744"/>
        <end position="764"/>
    </location>
</feature>
<feature type="transmembrane region" description="Helical" evidence="13">
    <location>
        <begin position="245"/>
        <end position="267"/>
    </location>
</feature>
<comment type="caution">
    <text evidence="16">The sequence shown here is derived from an EMBL/GenBank/DDBJ whole genome shotgun (WGS) entry which is preliminary data.</text>
</comment>
<dbReference type="RefSeq" id="WP_237872607.1">
    <property type="nucleotide sequence ID" value="NZ_JAKLTR010000008.1"/>
</dbReference>
<evidence type="ECO:0000256" key="11">
    <source>
        <dbReference type="ARBA" id="ARBA00023065"/>
    </source>
</evidence>
<keyword evidence="4" id="KW-1003">Cell membrane</keyword>
<dbReference type="PROSITE" id="PS00154">
    <property type="entry name" value="ATPASE_E1_E2"/>
    <property type="match status" value="1"/>
</dbReference>
<dbReference type="Gene3D" id="2.70.150.10">
    <property type="entry name" value="Calcium-transporting ATPase, cytoplasmic transduction domain A"/>
    <property type="match status" value="1"/>
</dbReference>
<evidence type="ECO:0000256" key="6">
    <source>
        <dbReference type="ARBA" id="ARBA00022692"/>
    </source>
</evidence>
<dbReference type="InterPro" id="IPR023214">
    <property type="entry name" value="HAD_sf"/>
</dbReference>
<keyword evidence="5" id="KW-0597">Phosphoprotein</keyword>
<keyword evidence="17" id="KW-1185">Reference proteome</keyword>
<dbReference type="SUPFAM" id="SSF55008">
    <property type="entry name" value="HMA, heavy metal-associated domain"/>
    <property type="match status" value="1"/>
</dbReference>
<dbReference type="Pfam" id="PF00702">
    <property type="entry name" value="Hydrolase"/>
    <property type="match status" value="1"/>
</dbReference>
<accession>A0ABS9KSM7</accession>
<evidence type="ECO:0000259" key="14">
    <source>
        <dbReference type="Pfam" id="PF00122"/>
    </source>
</evidence>
<dbReference type="SUPFAM" id="SSF81653">
    <property type="entry name" value="Calcium ATPase, transduction domain A"/>
    <property type="match status" value="1"/>
</dbReference>
<name>A0ABS9KSM7_9BACT</name>
<evidence type="ECO:0000256" key="12">
    <source>
        <dbReference type="ARBA" id="ARBA00023136"/>
    </source>
</evidence>
<evidence type="ECO:0000256" key="2">
    <source>
        <dbReference type="ARBA" id="ARBA00006024"/>
    </source>
</evidence>
<feature type="transmembrane region" description="Helical" evidence="13">
    <location>
        <begin position="177"/>
        <end position="195"/>
    </location>
</feature>
<evidence type="ECO:0000313" key="17">
    <source>
        <dbReference type="Proteomes" id="UP001165367"/>
    </source>
</evidence>
<dbReference type="Gene3D" id="3.30.70.100">
    <property type="match status" value="1"/>
</dbReference>
<dbReference type="PRINTS" id="PR00943">
    <property type="entry name" value="CUATPASE"/>
</dbReference>
<dbReference type="InterPro" id="IPR021993">
    <property type="entry name" value="ATPase-cat-bd"/>
</dbReference>
<feature type="domain" description="Putative metal-binding" evidence="15">
    <location>
        <begin position="14"/>
        <end position="88"/>
    </location>
</feature>
<evidence type="ECO:0000313" key="16">
    <source>
        <dbReference type="EMBL" id="MCG2615338.1"/>
    </source>
</evidence>
<protein>
    <submittedName>
        <fullName evidence="16">Heavy metal translocating P-type ATPase metal-binding domain-containing protein</fullName>
    </submittedName>
</protein>
<reference evidence="16" key="1">
    <citation type="submission" date="2022-01" db="EMBL/GenBank/DDBJ databases">
        <authorList>
            <person name="Jo J.-H."/>
            <person name="Im W.-T."/>
        </authorList>
    </citation>
    <scope>NUCLEOTIDE SEQUENCE</scope>
    <source>
        <strain evidence="16">NA20</strain>
    </source>
</reference>
<dbReference type="PANTHER" id="PTHR43520:SF5">
    <property type="entry name" value="CATION-TRANSPORTING P-TYPE ATPASE-RELATED"/>
    <property type="match status" value="1"/>
</dbReference>
<feature type="transmembrane region" description="Helical" evidence="13">
    <location>
        <begin position="426"/>
        <end position="444"/>
    </location>
</feature>
<keyword evidence="7" id="KW-0479">Metal-binding</keyword>
<keyword evidence="6 13" id="KW-0812">Transmembrane</keyword>
<organism evidence="16 17">
    <name type="scientific">Terrimonas ginsenosidimutans</name>
    <dbReference type="NCBI Taxonomy" id="2908004"/>
    <lineage>
        <taxon>Bacteria</taxon>
        <taxon>Pseudomonadati</taxon>
        <taxon>Bacteroidota</taxon>
        <taxon>Chitinophagia</taxon>
        <taxon>Chitinophagales</taxon>
        <taxon>Chitinophagaceae</taxon>
        <taxon>Terrimonas</taxon>
    </lineage>
</organism>
<feature type="domain" description="P-type ATPase A" evidence="14">
    <location>
        <begin position="310"/>
        <end position="406"/>
    </location>
</feature>
<dbReference type="PRINTS" id="PR00119">
    <property type="entry name" value="CATATPASE"/>
</dbReference>
<dbReference type="InterPro" id="IPR001757">
    <property type="entry name" value="P_typ_ATPase"/>
</dbReference>
<evidence type="ECO:0000256" key="1">
    <source>
        <dbReference type="ARBA" id="ARBA00004651"/>
    </source>
</evidence>
<feature type="transmembrane region" description="Helical" evidence="13">
    <location>
        <begin position="215"/>
        <end position="233"/>
    </location>
</feature>
<gene>
    <name evidence="16" type="ORF">LZZ85_13645</name>
</gene>
<evidence type="ECO:0000259" key="15">
    <source>
        <dbReference type="Pfam" id="PF12156"/>
    </source>
</evidence>
<dbReference type="Proteomes" id="UP001165367">
    <property type="component" value="Unassembled WGS sequence"/>
</dbReference>
<dbReference type="SUPFAM" id="SSF56784">
    <property type="entry name" value="HAD-like"/>
    <property type="match status" value="1"/>
</dbReference>
<evidence type="ECO:0000256" key="5">
    <source>
        <dbReference type="ARBA" id="ARBA00022553"/>
    </source>
</evidence>
<dbReference type="SUPFAM" id="SSF81665">
    <property type="entry name" value="Calcium ATPase, transmembrane domain M"/>
    <property type="match status" value="1"/>
</dbReference>
<keyword evidence="9" id="KW-1278">Translocase</keyword>
<dbReference type="InterPro" id="IPR036412">
    <property type="entry name" value="HAD-like_sf"/>
</dbReference>
<dbReference type="InterPro" id="IPR008250">
    <property type="entry name" value="ATPase_P-typ_transduc_dom_A_sf"/>
</dbReference>
<keyword evidence="3" id="KW-0813">Transport</keyword>
<evidence type="ECO:0000256" key="10">
    <source>
        <dbReference type="ARBA" id="ARBA00022989"/>
    </source>
</evidence>
<evidence type="ECO:0000256" key="3">
    <source>
        <dbReference type="ARBA" id="ARBA00022448"/>
    </source>
</evidence>
<dbReference type="NCBIfam" id="TIGR01494">
    <property type="entry name" value="ATPase_P-type"/>
    <property type="match status" value="1"/>
</dbReference>
<evidence type="ECO:0000256" key="9">
    <source>
        <dbReference type="ARBA" id="ARBA00022967"/>
    </source>
</evidence>
<keyword evidence="10 13" id="KW-1133">Transmembrane helix</keyword>
<feature type="transmembrane region" description="Helical" evidence="13">
    <location>
        <begin position="450"/>
        <end position="469"/>
    </location>
</feature>
<dbReference type="Pfam" id="PF12156">
    <property type="entry name" value="ATPase-cat_bd"/>
    <property type="match status" value="1"/>
</dbReference>
<dbReference type="InterPro" id="IPR036163">
    <property type="entry name" value="HMA_dom_sf"/>
</dbReference>
<dbReference type="InterPro" id="IPR059000">
    <property type="entry name" value="ATPase_P-type_domA"/>
</dbReference>
<dbReference type="InterPro" id="IPR018303">
    <property type="entry name" value="ATPase_P-typ_P_site"/>
</dbReference>
<dbReference type="EMBL" id="JAKLTR010000008">
    <property type="protein sequence ID" value="MCG2615338.1"/>
    <property type="molecule type" value="Genomic_DNA"/>
</dbReference>
<dbReference type="InterPro" id="IPR023298">
    <property type="entry name" value="ATPase_P-typ_TM_dom_sf"/>
</dbReference>
<sequence length="801" mass="88937">MLRTETRHAETSLCYHCGERCTTEEIMIEEKTFCCEGCRMVFSILNEHSLCNYYSLNQHPGASQRVKVRKDKFAFLDDVAVETKLLHFKEGHQCRVRFYLPQIHCSSCLYLLENLPRIHVGVVSGVVNFGRKEIEIVFSDDRCSLRELVETLASIGYEPYISLSDIKQKKQGTSKSTVFRLGVAGFCFGNIMLTSFPEYLGIESADEALRDLFRWFNLALSLPVLLYSAYPFFDSSVKSLRHRFLNIDAPIALAITITFIRSVYEVLSGTGGGYFDSMTGIVFFMLAGRLLQDKTYEQLSFDRDYTSYFPVSVPVVKDGREIPTMLPAIKPGDTIAVHHGELVPADGILTRGTAFIDYSFVTGEAVPVLKNMGELLYAGGKQTGERLELLVIREVEQSYLTRLWNDAKKQPGDRDQGSFVHLVSRYFTIVLMTIALITGIYWQVTDPSRCWPAVTAIFIIACPCALLLSHTFTNGNIIRILGKKGLYLRDASVIEKIASIDHVVLDKTGTLTVAEMQDVSYSGKTLTAKMKKAVAALAVNSSHPLSRAIVDHLAGNERRQLIRVNDFYESVGAGIEGFVDGMLLKLGSAAYTRSEKIAYEGAAVYLAINGAPIGYFQFANHYRDDTDRLLKQLSLRFRLSVLTGDSAGERSRLRQLLDEQAVMLFDQRPDDKRDYVKGLQADGEKVMMVGDGLNDGAALRQSDVGIAVAEKANNFTPSSDAIIDAGKLSLLTKFIRLCKANKQIVVASFILSILYNIVGLYYAVQGDLSPLVAAILMPASSLSILFLTYGGSGFAAKRLKL</sequence>
<evidence type="ECO:0000256" key="8">
    <source>
        <dbReference type="ARBA" id="ARBA00022842"/>
    </source>
</evidence>
<comment type="similarity">
    <text evidence="2">Belongs to the cation transport ATPase (P-type) (TC 3.A.3) family. Type IB subfamily.</text>
</comment>
<dbReference type="InterPro" id="IPR023299">
    <property type="entry name" value="ATPase_P-typ_cyto_dom_N"/>
</dbReference>
<comment type="subcellular location">
    <subcellularLocation>
        <location evidence="1">Cell membrane</location>
        <topology evidence="1">Multi-pass membrane protein</topology>
    </subcellularLocation>
</comment>
<evidence type="ECO:0000256" key="7">
    <source>
        <dbReference type="ARBA" id="ARBA00022723"/>
    </source>
</evidence>
<proteinExistence type="inferred from homology"/>